<feature type="region of interest" description="Disordered" evidence="5">
    <location>
        <begin position="1"/>
        <end position="48"/>
    </location>
</feature>
<keyword evidence="4" id="KW-0456">Lyase</keyword>
<evidence type="ECO:0000256" key="2">
    <source>
        <dbReference type="ARBA" id="ARBA00022485"/>
    </source>
</evidence>
<keyword evidence="3" id="KW-0819">tRNA processing</keyword>
<dbReference type="Proteomes" id="UP000734854">
    <property type="component" value="Unassembled WGS sequence"/>
</dbReference>
<dbReference type="InterPro" id="IPR013917">
    <property type="entry name" value="tRNA_wybutosine-synth"/>
</dbReference>
<evidence type="ECO:0000313" key="7">
    <source>
        <dbReference type="EMBL" id="KAG6493802.1"/>
    </source>
</evidence>
<protein>
    <recommendedName>
        <fullName evidence="6">tRNA wybutosine-synthesis domain-containing protein</fullName>
    </recommendedName>
</protein>
<gene>
    <name evidence="7" type="ORF">ZIOFF_048805</name>
</gene>
<keyword evidence="8" id="KW-1185">Reference proteome</keyword>
<keyword evidence="2" id="KW-0004">4Fe-4S</keyword>
<evidence type="ECO:0000256" key="5">
    <source>
        <dbReference type="SAM" id="MobiDB-lite"/>
    </source>
</evidence>
<dbReference type="PANTHER" id="PTHR13930">
    <property type="entry name" value="S-ADENOSYL-L-METHIONINE-DEPENDENT TRNA 4-DEMETHYLWYOSINE SYNTHASE"/>
    <property type="match status" value="1"/>
</dbReference>
<dbReference type="Pfam" id="PF08608">
    <property type="entry name" value="Wyosine_form"/>
    <property type="match status" value="1"/>
</dbReference>
<dbReference type="GO" id="GO:0031591">
    <property type="term" value="P:wybutosine biosynthetic process"/>
    <property type="evidence" value="ECO:0007669"/>
    <property type="project" value="TreeGrafter"/>
</dbReference>
<dbReference type="PANTHER" id="PTHR13930:SF0">
    <property type="entry name" value="S-ADENOSYL-L-METHIONINE-DEPENDENT TRNA 4-DEMETHYLWYOSINE SYNTHASE TYW1-RELATED"/>
    <property type="match status" value="1"/>
</dbReference>
<dbReference type="InterPro" id="IPR013785">
    <property type="entry name" value="Aldolase_TIM"/>
</dbReference>
<proteinExistence type="predicted"/>
<evidence type="ECO:0000313" key="8">
    <source>
        <dbReference type="Proteomes" id="UP000734854"/>
    </source>
</evidence>
<dbReference type="AlphaFoldDB" id="A0A8J5KSW8"/>
<evidence type="ECO:0000256" key="4">
    <source>
        <dbReference type="ARBA" id="ARBA00023239"/>
    </source>
</evidence>
<dbReference type="InterPro" id="IPR034556">
    <property type="entry name" value="tRNA_wybutosine-synthase"/>
</dbReference>
<evidence type="ECO:0000259" key="6">
    <source>
        <dbReference type="Pfam" id="PF08608"/>
    </source>
</evidence>
<feature type="compositionally biased region" description="Basic and acidic residues" evidence="5">
    <location>
        <begin position="1"/>
        <end position="21"/>
    </location>
</feature>
<sequence>MNRSDTFEHKKKEQAKGHKDEEYDNDNQAIRKSETPNASIFPSNKKSTVKKKESDDVLDDLVGDIQTEDSLKALRDKEQMIVYRLTLLTMDNVPWQSDVKAFSEALARKSSGEYEVACEHARSCCVLLAKVDKFKINAKLFDSSCLPQLDLLTDLCETDKQLNKQLRLSDFQIIKLMLDWTCERKAHLGSTEKQESIPRISDQYDPKGYTLELASPAVAVQGDEKTGEVDRDCEFSASYRVKKFSYESWSFACSMDPNYAGHQEDLLGEEGILATIDLSKEPVQEENELNLTLYDPATLGWRNTKEESKDMLIRALAKELLMNGAKHMSQLMLVENGKLLADSSLPVIDLLKINETIFVEDVTHFLDVLI</sequence>
<keyword evidence="2" id="KW-0408">Iron</keyword>
<keyword evidence="2" id="KW-0411">Iron-sulfur</keyword>
<dbReference type="GO" id="GO:0051539">
    <property type="term" value="F:4 iron, 4 sulfur cluster binding"/>
    <property type="evidence" value="ECO:0007669"/>
    <property type="project" value="UniProtKB-KW"/>
</dbReference>
<comment type="caution">
    <text evidence="7">The sequence shown here is derived from an EMBL/GenBank/DDBJ whole genome shotgun (WGS) entry which is preliminary data.</text>
</comment>
<evidence type="ECO:0000256" key="3">
    <source>
        <dbReference type="ARBA" id="ARBA00022694"/>
    </source>
</evidence>
<comment type="cofactor">
    <cofactor evidence="1">
        <name>[4Fe-4S] cluster</name>
        <dbReference type="ChEBI" id="CHEBI:49883"/>
    </cofactor>
</comment>
<dbReference type="EMBL" id="JACMSC010000013">
    <property type="protein sequence ID" value="KAG6493802.1"/>
    <property type="molecule type" value="Genomic_DNA"/>
</dbReference>
<accession>A0A8J5KSW8</accession>
<dbReference type="GO" id="GO:0016829">
    <property type="term" value="F:lyase activity"/>
    <property type="evidence" value="ECO:0007669"/>
    <property type="project" value="UniProtKB-KW"/>
</dbReference>
<reference evidence="7 8" key="1">
    <citation type="submission" date="2020-08" db="EMBL/GenBank/DDBJ databases">
        <title>Plant Genome Project.</title>
        <authorList>
            <person name="Zhang R.-G."/>
        </authorList>
    </citation>
    <scope>NUCLEOTIDE SEQUENCE [LARGE SCALE GENOMIC DNA]</scope>
    <source>
        <tissue evidence="7">Rhizome</tissue>
    </source>
</reference>
<name>A0A8J5KSW8_ZINOF</name>
<dbReference type="Gene3D" id="3.20.20.70">
    <property type="entry name" value="Aldolase class I"/>
    <property type="match status" value="1"/>
</dbReference>
<evidence type="ECO:0000256" key="1">
    <source>
        <dbReference type="ARBA" id="ARBA00001966"/>
    </source>
</evidence>
<feature type="compositionally biased region" description="Polar residues" evidence="5">
    <location>
        <begin position="35"/>
        <end position="46"/>
    </location>
</feature>
<feature type="domain" description="tRNA wybutosine-synthesis" evidence="6">
    <location>
        <begin position="88"/>
        <end position="130"/>
    </location>
</feature>
<organism evidence="7 8">
    <name type="scientific">Zingiber officinale</name>
    <name type="common">Ginger</name>
    <name type="synonym">Amomum zingiber</name>
    <dbReference type="NCBI Taxonomy" id="94328"/>
    <lineage>
        <taxon>Eukaryota</taxon>
        <taxon>Viridiplantae</taxon>
        <taxon>Streptophyta</taxon>
        <taxon>Embryophyta</taxon>
        <taxon>Tracheophyta</taxon>
        <taxon>Spermatophyta</taxon>
        <taxon>Magnoliopsida</taxon>
        <taxon>Liliopsida</taxon>
        <taxon>Zingiberales</taxon>
        <taxon>Zingiberaceae</taxon>
        <taxon>Zingiber</taxon>
    </lineage>
</organism>
<keyword evidence="2" id="KW-0479">Metal-binding</keyword>